<keyword evidence="2" id="KW-0238">DNA-binding</keyword>
<gene>
    <name evidence="5" type="ORF">BET03_05210</name>
</gene>
<dbReference type="SUPFAM" id="SSF46785">
    <property type="entry name" value="Winged helix' DNA-binding domain"/>
    <property type="match status" value="1"/>
</dbReference>
<dbReference type="SMART" id="SM00347">
    <property type="entry name" value="HTH_MARR"/>
    <property type="match status" value="1"/>
</dbReference>
<evidence type="ECO:0000313" key="5">
    <source>
        <dbReference type="EMBL" id="RKD30105.1"/>
    </source>
</evidence>
<feature type="domain" description="HTH marR-type" evidence="4">
    <location>
        <begin position="3"/>
        <end position="141"/>
    </location>
</feature>
<dbReference type="Proteomes" id="UP000284177">
    <property type="component" value="Unassembled WGS sequence"/>
</dbReference>
<dbReference type="PANTHER" id="PTHR42756:SF1">
    <property type="entry name" value="TRANSCRIPTIONAL REPRESSOR OF EMRAB OPERON"/>
    <property type="match status" value="1"/>
</dbReference>
<reference evidence="5 6" key="1">
    <citation type="submission" date="2016-08" db="EMBL/GenBank/DDBJ databases">
        <title>Novel Firmicutes and Novel Genomes.</title>
        <authorList>
            <person name="Poppleton D.I."/>
            <person name="Gribaldo S."/>
        </authorList>
    </citation>
    <scope>NUCLEOTIDE SEQUENCE [LARGE SCALE GENOMIC DNA]</scope>
    <source>
        <strain evidence="5 6">CTT3</strain>
    </source>
</reference>
<proteinExistence type="predicted"/>
<dbReference type="InterPro" id="IPR036388">
    <property type="entry name" value="WH-like_DNA-bd_sf"/>
</dbReference>
<name>A0A419SY38_9FIRM</name>
<accession>A0A419SY38</accession>
<evidence type="ECO:0000256" key="3">
    <source>
        <dbReference type="ARBA" id="ARBA00023163"/>
    </source>
</evidence>
<evidence type="ECO:0000313" key="6">
    <source>
        <dbReference type="Proteomes" id="UP000284177"/>
    </source>
</evidence>
<dbReference type="RefSeq" id="WP_120170398.1">
    <property type="nucleotide sequence ID" value="NZ_MCIB01000036.1"/>
</dbReference>
<protein>
    <submittedName>
        <fullName evidence="5">MarR family transcriptional regulator</fullName>
    </submittedName>
</protein>
<dbReference type="PRINTS" id="PR00598">
    <property type="entry name" value="HTHMARR"/>
</dbReference>
<dbReference type="InterPro" id="IPR036390">
    <property type="entry name" value="WH_DNA-bd_sf"/>
</dbReference>
<organism evidence="5 6">
    <name type="scientific">Thermohalobacter berrensis</name>
    <dbReference type="NCBI Taxonomy" id="99594"/>
    <lineage>
        <taxon>Bacteria</taxon>
        <taxon>Bacillati</taxon>
        <taxon>Bacillota</taxon>
        <taxon>Tissierellia</taxon>
        <taxon>Tissierellales</taxon>
        <taxon>Thermohalobacteraceae</taxon>
        <taxon>Thermohalobacter</taxon>
    </lineage>
</organism>
<dbReference type="GO" id="GO:0003700">
    <property type="term" value="F:DNA-binding transcription factor activity"/>
    <property type="evidence" value="ECO:0007669"/>
    <property type="project" value="InterPro"/>
</dbReference>
<dbReference type="PANTHER" id="PTHR42756">
    <property type="entry name" value="TRANSCRIPTIONAL REGULATOR, MARR"/>
    <property type="match status" value="1"/>
</dbReference>
<evidence type="ECO:0000256" key="1">
    <source>
        <dbReference type="ARBA" id="ARBA00023015"/>
    </source>
</evidence>
<keyword evidence="3" id="KW-0804">Transcription</keyword>
<sequence>MNNNSLEPIVESIFSILPLFKKKLIKPHKHNKAIDLSPSHLQILFLLDDLGKLPISEIGKHLFISKPNMTPLIQKLIKENLVERIRNEEDRRYIDIQITKKGKELIENHKALVAGNLKKKLANLSEEDLKELSLSLNKVKEIISKLD</sequence>
<dbReference type="EMBL" id="MCIB01000036">
    <property type="protein sequence ID" value="RKD30105.1"/>
    <property type="molecule type" value="Genomic_DNA"/>
</dbReference>
<comment type="caution">
    <text evidence="5">The sequence shown here is derived from an EMBL/GenBank/DDBJ whole genome shotgun (WGS) entry which is preliminary data.</text>
</comment>
<keyword evidence="1" id="KW-0805">Transcription regulation</keyword>
<evidence type="ECO:0000256" key="2">
    <source>
        <dbReference type="ARBA" id="ARBA00023125"/>
    </source>
</evidence>
<dbReference type="Pfam" id="PF01047">
    <property type="entry name" value="MarR"/>
    <property type="match status" value="1"/>
</dbReference>
<dbReference type="OrthoDB" id="166070at2"/>
<dbReference type="GO" id="GO:0003677">
    <property type="term" value="F:DNA binding"/>
    <property type="evidence" value="ECO:0007669"/>
    <property type="project" value="UniProtKB-KW"/>
</dbReference>
<dbReference type="PROSITE" id="PS50995">
    <property type="entry name" value="HTH_MARR_2"/>
    <property type="match status" value="1"/>
</dbReference>
<dbReference type="AlphaFoldDB" id="A0A419SY38"/>
<keyword evidence="6" id="KW-1185">Reference proteome</keyword>
<dbReference type="Gene3D" id="1.10.10.10">
    <property type="entry name" value="Winged helix-like DNA-binding domain superfamily/Winged helix DNA-binding domain"/>
    <property type="match status" value="1"/>
</dbReference>
<evidence type="ECO:0000259" key="4">
    <source>
        <dbReference type="PROSITE" id="PS50995"/>
    </source>
</evidence>
<dbReference type="InterPro" id="IPR000835">
    <property type="entry name" value="HTH_MarR-typ"/>
</dbReference>